<dbReference type="InterPro" id="IPR016024">
    <property type="entry name" value="ARM-type_fold"/>
</dbReference>
<name>A0A0C9ST27_PAXIN</name>
<dbReference type="SUPFAM" id="SSF48371">
    <property type="entry name" value="ARM repeat"/>
    <property type="match status" value="1"/>
</dbReference>
<reference evidence="2" key="2">
    <citation type="submission" date="2015-01" db="EMBL/GenBank/DDBJ databases">
        <title>Evolutionary Origins and Diversification of the Mycorrhizal Mutualists.</title>
        <authorList>
            <consortium name="DOE Joint Genome Institute"/>
            <consortium name="Mycorrhizal Genomics Consortium"/>
            <person name="Kohler A."/>
            <person name="Kuo A."/>
            <person name="Nagy L.G."/>
            <person name="Floudas D."/>
            <person name="Copeland A."/>
            <person name="Barry K.W."/>
            <person name="Cichocki N."/>
            <person name="Veneault-Fourrey C."/>
            <person name="LaButti K."/>
            <person name="Lindquist E.A."/>
            <person name="Lipzen A."/>
            <person name="Lundell T."/>
            <person name="Morin E."/>
            <person name="Murat C."/>
            <person name="Riley R."/>
            <person name="Ohm R."/>
            <person name="Sun H."/>
            <person name="Tunlid A."/>
            <person name="Henrissat B."/>
            <person name="Grigoriev I.V."/>
            <person name="Hibbett D.S."/>
            <person name="Martin F."/>
        </authorList>
    </citation>
    <scope>NUCLEOTIDE SEQUENCE [LARGE SCALE GENOMIC DNA]</scope>
    <source>
        <strain evidence="2">ATCC 200175</strain>
    </source>
</reference>
<dbReference type="AlphaFoldDB" id="A0A0C9ST27"/>
<keyword evidence="2" id="KW-1185">Reference proteome</keyword>
<dbReference type="InterPro" id="IPR011989">
    <property type="entry name" value="ARM-like"/>
</dbReference>
<dbReference type="OrthoDB" id="2691497at2759"/>
<evidence type="ECO:0000313" key="1">
    <source>
        <dbReference type="EMBL" id="KIJ05085.1"/>
    </source>
</evidence>
<organism evidence="1 2">
    <name type="scientific">Paxillus involutus ATCC 200175</name>
    <dbReference type="NCBI Taxonomy" id="664439"/>
    <lineage>
        <taxon>Eukaryota</taxon>
        <taxon>Fungi</taxon>
        <taxon>Dikarya</taxon>
        <taxon>Basidiomycota</taxon>
        <taxon>Agaricomycotina</taxon>
        <taxon>Agaricomycetes</taxon>
        <taxon>Agaricomycetidae</taxon>
        <taxon>Boletales</taxon>
        <taxon>Paxilineae</taxon>
        <taxon>Paxillaceae</taxon>
        <taxon>Paxillus</taxon>
    </lineage>
</organism>
<dbReference type="HOGENOM" id="CLU_018827_0_0_1"/>
<protein>
    <submittedName>
        <fullName evidence="1">Uncharacterized protein</fullName>
    </submittedName>
</protein>
<reference evidence="1 2" key="1">
    <citation type="submission" date="2014-06" db="EMBL/GenBank/DDBJ databases">
        <authorList>
            <consortium name="DOE Joint Genome Institute"/>
            <person name="Kuo A."/>
            <person name="Kohler A."/>
            <person name="Nagy L.G."/>
            <person name="Floudas D."/>
            <person name="Copeland A."/>
            <person name="Barry K.W."/>
            <person name="Cichocki N."/>
            <person name="Veneault-Fourrey C."/>
            <person name="LaButti K."/>
            <person name="Lindquist E.A."/>
            <person name="Lipzen A."/>
            <person name="Lundell T."/>
            <person name="Morin E."/>
            <person name="Murat C."/>
            <person name="Sun H."/>
            <person name="Tunlid A."/>
            <person name="Henrissat B."/>
            <person name="Grigoriev I.V."/>
            <person name="Hibbett D.S."/>
            <person name="Martin F."/>
            <person name="Nordberg H.P."/>
            <person name="Cantor M.N."/>
            <person name="Hua S.X."/>
        </authorList>
    </citation>
    <scope>NUCLEOTIDE SEQUENCE [LARGE SCALE GENOMIC DNA]</scope>
    <source>
        <strain evidence="1 2">ATCC 200175</strain>
    </source>
</reference>
<accession>A0A0C9ST27</accession>
<sequence>VPLRYLDRLLFVLRFKEGKKCVQEEDRWQETFNKIIHGDSEDIVKLVAIVAFYEASVDEVTLSNDVLNNARTCLQYILPQRSNQNFHRVLTLLRPLTNHDALRKEILTAEVIKTFMGLLDNVLRYPEADFGQTMGALASLLKHDDLDIPLFKGSRPSLMLAGQDRRRLTASLHVILPFAQTERGRKACKVLTPRLRHLAQNHQGRVGLLAVETLLELYESEEANTEAEKLALTERLLNDNFRANLAHVFNLFSGADDRNLSSNYDGHASRVLRRLFGLDDGDQVLHSAQKTLINHLQSAVAESDASERTAATLTLLKLCEGKTNSKLRKHLFDENITGAFIEQLKGRDSSLLGAHALTICLRYEDMKQPILSNDKILKHIVEMLQLDSFDDAIGQIEGWRVFADLMEMLMKEAYLTSKIDRIASEIMKVLEEKLKRGKPKDIRTSLVSLSILREHTHGLGKEDFWTEGLVGKGLEHLQSEEWKTQEEGIIILSALAQTKHGVQAIMPHIEPMVKRLLPMGSQLKISSMLGPACALRVLSEDGEGGRRQFMKLA</sequence>
<gene>
    <name evidence="1" type="ORF">PAXINDRAFT_21629</name>
</gene>
<evidence type="ECO:0000313" key="2">
    <source>
        <dbReference type="Proteomes" id="UP000053647"/>
    </source>
</evidence>
<dbReference type="EMBL" id="KN821257">
    <property type="protein sequence ID" value="KIJ05085.1"/>
    <property type="molecule type" value="Genomic_DNA"/>
</dbReference>
<dbReference type="Gene3D" id="1.25.10.10">
    <property type="entry name" value="Leucine-rich Repeat Variant"/>
    <property type="match status" value="1"/>
</dbReference>
<feature type="non-terminal residue" evidence="1">
    <location>
        <position position="553"/>
    </location>
</feature>
<proteinExistence type="predicted"/>
<dbReference type="Proteomes" id="UP000053647">
    <property type="component" value="Unassembled WGS sequence"/>
</dbReference>